<dbReference type="KEGG" id="ldn:H9L06_03875"/>
<dbReference type="AlphaFoldDB" id="A0A7G9S6J3"/>
<dbReference type="Proteomes" id="UP000515934">
    <property type="component" value="Chromosome"/>
</dbReference>
<proteinExistence type="predicted"/>
<organism evidence="1 2">
    <name type="scientific">Leucobacter denitrificans</name>
    <dbReference type="NCBI Taxonomy" id="683042"/>
    <lineage>
        <taxon>Bacteria</taxon>
        <taxon>Bacillati</taxon>
        <taxon>Actinomycetota</taxon>
        <taxon>Actinomycetes</taxon>
        <taxon>Micrococcales</taxon>
        <taxon>Microbacteriaceae</taxon>
        <taxon>Leucobacter</taxon>
    </lineage>
</organism>
<reference evidence="1 2" key="1">
    <citation type="submission" date="2020-08" db="EMBL/GenBank/DDBJ databases">
        <title>Genome sequence of Leucobacter denitrificans KACC 14055T.</title>
        <authorList>
            <person name="Hyun D.-W."/>
            <person name="Bae J.-W."/>
        </authorList>
    </citation>
    <scope>NUCLEOTIDE SEQUENCE [LARGE SCALE GENOMIC DNA]</scope>
    <source>
        <strain evidence="1 2">KACC 14055</strain>
    </source>
</reference>
<dbReference type="Pfam" id="PF08713">
    <property type="entry name" value="DNA_alkylation"/>
    <property type="match status" value="1"/>
</dbReference>
<evidence type="ECO:0000313" key="2">
    <source>
        <dbReference type="Proteomes" id="UP000515934"/>
    </source>
</evidence>
<dbReference type="PANTHER" id="PTHR41291:SF1">
    <property type="entry name" value="DNA ALKYLATION REPAIR PROTEIN"/>
    <property type="match status" value="1"/>
</dbReference>
<dbReference type="RefSeq" id="WP_187555935.1">
    <property type="nucleotide sequence ID" value="NZ_CP060716.1"/>
</dbReference>
<dbReference type="EMBL" id="CP060716">
    <property type="protein sequence ID" value="QNN63468.1"/>
    <property type="molecule type" value="Genomic_DNA"/>
</dbReference>
<accession>A0A7G9S6J3</accession>
<evidence type="ECO:0000313" key="1">
    <source>
        <dbReference type="EMBL" id="QNN63468.1"/>
    </source>
</evidence>
<keyword evidence="2" id="KW-1185">Reference proteome</keyword>
<dbReference type="InterPro" id="IPR014825">
    <property type="entry name" value="DNA_alkylation"/>
</dbReference>
<dbReference type="InterPro" id="IPR016024">
    <property type="entry name" value="ARM-type_fold"/>
</dbReference>
<dbReference type="Gene3D" id="1.25.10.90">
    <property type="match status" value="1"/>
</dbReference>
<dbReference type="PANTHER" id="PTHR41291">
    <property type="entry name" value="DNA ALKYLATION REPAIR PROTEIN"/>
    <property type="match status" value="1"/>
</dbReference>
<name>A0A7G9S6J3_9MICO</name>
<sequence length="222" mass="24860">MTLTSAEVRERLEALADPRILEVNQKHGDDHAVNLTKLRAVAKEAGRDAGLARELWATGDTASRLVALLVSRPKDFSEDELDAMLREARVPKVQDWLVSYIVMKGPHADALRERWFDDADPVVAAAAWDLTTQRVKKSDQNIDRDALLDQIDAEIVEAPERLQWAMNFAMGEIGINSPEHRSRVLEMGERLGVLRDYPTSPGCVSPFVPLWVPEMVRRAEGA</sequence>
<dbReference type="SUPFAM" id="SSF48371">
    <property type="entry name" value="ARM repeat"/>
    <property type="match status" value="1"/>
</dbReference>
<gene>
    <name evidence="1" type="ORF">H9L06_03875</name>
</gene>
<protein>
    <submittedName>
        <fullName evidence="1">DNA alkylation repair protein</fullName>
    </submittedName>
</protein>